<evidence type="ECO:0000313" key="3">
    <source>
        <dbReference type="Proteomes" id="UP001596067"/>
    </source>
</evidence>
<dbReference type="SUPFAM" id="SSF54909">
    <property type="entry name" value="Dimeric alpha+beta barrel"/>
    <property type="match status" value="1"/>
</dbReference>
<dbReference type="GO" id="GO:0004497">
    <property type="term" value="F:monooxygenase activity"/>
    <property type="evidence" value="ECO:0007669"/>
    <property type="project" value="UniProtKB-KW"/>
</dbReference>
<sequence>MSRRITAVAVLRAKAGREADVRAQAAVMAAASLAEPGCISYRNYVDPDDPRSWVVVEEWASREAFEKHLTSPHLARSVELTSELLDGPPELRVLKAAV</sequence>
<dbReference type="InterPro" id="IPR050744">
    <property type="entry name" value="AI-2_Isomerase_LsrG"/>
</dbReference>
<dbReference type="RefSeq" id="WP_238860588.1">
    <property type="nucleotide sequence ID" value="NZ_BAAAVH010000021.1"/>
</dbReference>
<proteinExistence type="predicted"/>
<dbReference type="EMBL" id="JBHSOD010000046">
    <property type="protein sequence ID" value="MFC5888832.1"/>
    <property type="molecule type" value="Genomic_DNA"/>
</dbReference>
<dbReference type="PROSITE" id="PS51725">
    <property type="entry name" value="ABM"/>
    <property type="match status" value="1"/>
</dbReference>
<dbReference type="PANTHER" id="PTHR33336">
    <property type="entry name" value="QUINOL MONOOXYGENASE YGIN-RELATED"/>
    <property type="match status" value="1"/>
</dbReference>
<gene>
    <name evidence="2" type="ORF">ACFP0N_28085</name>
</gene>
<evidence type="ECO:0000313" key="2">
    <source>
        <dbReference type="EMBL" id="MFC5888832.1"/>
    </source>
</evidence>
<dbReference type="PANTHER" id="PTHR33336:SF15">
    <property type="entry name" value="ABM DOMAIN-CONTAINING PROTEIN"/>
    <property type="match status" value="1"/>
</dbReference>
<dbReference type="InterPro" id="IPR011008">
    <property type="entry name" value="Dimeric_a/b-barrel"/>
</dbReference>
<dbReference type="Proteomes" id="UP001596067">
    <property type="component" value="Unassembled WGS sequence"/>
</dbReference>
<keyword evidence="3" id="KW-1185">Reference proteome</keyword>
<dbReference type="Pfam" id="PF03992">
    <property type="entry name" value="ABM"/>
    <property type="match status" value="1"/>
</dbReference>
<accession>A0ABW1F3D2</accession>
<dbReference type="Gene3D" id="3.30.70.100">
    <property type="match status" value="1"/>
</dbReference>
<evidence type="ECO:0000259" key="1">
    <source>
        <dbReference type="PROSITE" id="PS51725"/>
    </source>
</evidence>
<name>A0ABW1F3D2_9ACTN</name>
<reference evidence="3" key="1">
    <citation type="journal article" date="2019" name="Int. J. Syst. Evol. Microbiol.">
        <title>The Global Catalogue of Microorganisms (GCM) 10K type strain sequencing project: providing services to taxonomists for standard genome sequencing and annotation.</title>
        <authorList>
            <consortium name="The Broad Institute Genomics Platform"/>
            <consortium name="The Broad Institute Genome Sequencing Center for Infectious Disease"/>
            <person name="Wu L."/>
            <person name="Ma J."/>
        </authorList>
    </citation>
    <scope>NUCLEOTIDE SEQUENCE [LARGE SCALE GENOMIC DNA]</scope>
    <source>
        <strain evidence="3">CGMCC 4.1469</strain>
    </source>
</reference>
<dbReference type="EC" id="1.-.-.-" evidence="2"/>
<comment type="caution">
    <text evidence="2">The sequence shown here is derived from an EMBL/GenBank/DDBJ whole genome shotgun (WGS) entry which is preliminary data.</text>
</comment>
<organism evidence="2 3">
    <name type="scientific">Kitasatospora aburaviensis</name>
    <dbReference type="NCBI Taxonomy" id="67265"/>
    <lineage>
        <taxon>Bacteria</taxon>
        <taxon>Bacillati</taxon>
        <taxon>Actinomycetota</taxon>
        <taxon>Actinomycetes</taxon>
        <taxon>Kitasatosporales</taxon>
        <taxon>Streptomycetaceae</taxon>
        <taxon>Kitasatospora</taxon>
    </lineage>
</organism>
<feature type="domain" description="ABM" evidence="1">
    <location>
        <begin position="5"/>
        <end position="94"/>
    </location>
</feature>
<keyword evidence="2" id="KW-0560">Oxidoreductase</keyword>
<protein>
    <submittedName>
        <fullName evidence="2">Quinol monooxygenase</fullName>
        <ecNumber evidence="2">1.-.-.-</ecNumber>
    </submittedName>
</protein>
<keyword evidence="2" id="KW-0503">Monooxygenase</keyword>
<dbReference type="InterPro" id="IPR007138">
    <property type="entry name" value="ABM_dom"/>
</dbReference>